<gene>
    <name evidence="6" type="ORF">AS030_16685</name>
</gene>
<dbReference type="Gene3D" id="1.10.10.60">
    <property type="entry name" value="Homeodomain-like"/>
    <property type="match status" value="1"/>
</dbReference>
<reference evidence="6 7" key="1">
    <citation type="journal article" date="2014" name="Antonie Van Leeuwenhoek">
        <title>Fictibacillus enclensis sp. nov., isolated from marine sediment.</title>
        <authorList>
            <person name="Dastager S.G."/>
            <person name="Mawlankar R."/>
            <person name="Srinivasan K."/>
            <person name="Tang S.K."/>
            <person name="Lee J.C."/>
            <person name="Ramana V.V."/>
            <person name="Shouche Y.S."/>
        </authorList>
    </citation>
    <scope>NUCLEOTIDE SEQUENCE [LARGE SCALE GENOMIC DNA]</scope>
    <source>
        <strain evidence="6 7">NIO-1003</strain>
    </source>
</reference>
<keyword evidence="3" id="KW-0805">Transcription regulation</keyword>
<evidence type="ECO:0000256" key="2">
    <source>
        <dbReference type="ARBA" id="ARBA00022840"/>
    </source>
</evidence>
<dbReference type="SUPFAM" id="SSF46689">
    <property type="entry name" value="Homeodomain-like"/>
    <property type="match status" value="1"/>
</dbReference>
<sequence>MKIKTLFVAPYATMKNLIENSASEQDELDVHIEIGNLQEGVEIARKAEKQGYEVIISRGGTAKLIQDEVGIPVIDVHVSGYDMLRVLTLANDFNGKKAIVGFSNITLGARAITDVLDISIEVFTIETEKETIPLVQRLKREGYELIMGDVVTVDAAGHNGITGILIQSGKEAIMDAFGRAGTMHRVLQKKIQETGLQRAILKLAAPDWMVLSKEGAILYENWDTFSARPLSDQLLESLQAPEYSPGKTYHHILQQKEERLHLAVHSISIGEEEFLLFLVKRTMSSSDQNQLEVQTVAHRPFLIHQSQAMMECVEQASSYTSSQPLLLLGERGTGKRLLAHYVHYLQFGSHGLFASISASDVLTLQELSFDQAIATVYVHSIHRLDEKQAEAFVQKVMEISKSGVLVIASLTSNEERWSSLLYHDRLNRIRVPALRERREDIPELVSYFMARFHQRMGTTAIRIREDALSQLVQYDWPGNVSQLKALIKDAVVKEKGYSLEKKAVLELFKQNEASEEKDVSHLLQGTMNEIEEKIIHLVLKEEEYNQTRAAKRLGITRATLWRKLKK</sequence>
<dbReference type="Pfam" id="PF06506">
    <property type="entry name" value="PrpR_N"/>
    <property type="match status" value="1"/>
</dbReference>
<protein>
    <recommendedName>
        <fullName evidence="5">Sigma-54 factor interaction domain-containing protein</fullName>
    </recommendedName>
</protein>
<dbReference type="Gene3D" id="1.10.8.60">
    <property type="match status" value="1"/>
</dbReference>
<dbReference type="SUPFAM" id="SSF159800">
    <property type="entry name" value="PrpR receptor domain-like"/>
    <property type="match status" value="1"/>
</dbReference>
<dbReference type="Proteomes" id="UP000054099">
    <property type="component" value="Unassembled WGS sequence"/>
</dbReference>
<dbReference type="EMBL" id="LNQN01000005">
    <property type="protein sequence ID" value="KSU81921.1"/>
    <property type="molecule type" value="Genomic_DNA"/>
</dbReference>
<dbReference type="Gene3D" id="3.40.50.2300">
    <property type="match status" value="1"/>
</dbReference>
<dbReference type="Pfam" id="PF25601">
    <property type="entry name" value="AAA_lid_14"/>
    <property type="match status" value="1"/>
</dbReference>
<evidence type="ECO:0000259" key="5">
    <source>
        <dbReference type="PROSITE" id="PS50045"/>
    </source>
</evidence>
<dbReference type="InterPro" id="IPR002078">
    <property type="entry name" value="Sigma_54_int"/>
</dbReference>
<name>A0A0V8J4R5_9BACL</name>
<evidence type="ECO:0000256" key="4">
    <source>
        <dbReference type="ARBA" id="ARBA00023163"/>
    </source>
</evidence>
<dbReference type="InterPro" id="IPR002197">
    <property type="entry name" value="HTH_Fis"/>
</dbReference>
<dbReference type="RefSeq" id="WP_061973695.1">
    <property type="nucleotide sequence ID" value="NZ_FMAV01000003.1"/>
</dbReference>
<keyword evidence="1" id="KW-0547">Nucleotide-binding</keyword>
<dbReference type="Pfam" id="PF00158">
    <property type="entry name" value="Sigma54_activat"/>
    <property type="match status" value="1"/>
</dbReference>
<comment type="caution">
    <text evidence="6">The sequence shown here is derived from an EMBL/GenBank/DDBJ whole genome shotgun (WGS) entry which is preliminary data.</text>
</comment>
<dbReference type="GO" id="GO:0005524">
    <property type="term" value="F:ATP binding"/>
    <property type="evidence" value="ECO:0007669"/>
    <property type="project" value="UniProtKB-KW"/>
</dbReference>
<feature type="domain" description="Sigma-54 factor interaction" evidence="5">
    <location>
        <begin position="302"/>
        <end position="492"/>
    </location>
</feature>
<organism evidence="6 7">
    <name type="scientific">Fictibacillus enclensis</name>
    <dbReference type="NCBI Taxonomy" id="1017270"/>
    <lineage>
        <taxon>Bacteria</taxon>
        <taxon>Bacillati</taxon>
        <taxon>Bacillota</taxon>
        <taxon>Bacilli</taxon>
        <taxon>Bacillales</taxon>
        <taxon>Fictibacillaceae</taxon>
        <taxon>Fictibacillus</taxon>
    </lineage>
</organism>
<dbReference type="InterPro" id="IPR010524">
    <property type="entry name" value="Sig_transdc_resp-reg_PrpR_N"/>
</dbReference>
<keyword evidence="4" id="KW-0804">Transcription</keyword>
<dbReference type="SUPFAM" id="SSF52540">
    <property type="entry name" value="P-loop containing nucleoside triphosphate hydrolases"/>
    <property type="match status" value="1"/>
</dbReference>
<dbReference type="PROSITE" id="PS50045">
    <property type="entry name" value="SIGMA54_INTERACT_4"/>
    <property type="match status" value="1"/>
</dbReference>
<evidence type="ECO:0000313" key="7">
    <source>
        <dbReference type="Proteomes" id="UP000054099"/>
    </source>
</evidence>
<dbReference type="Pfam" id="PF02954">
    <property type="entry name" value="HTH_8"/>
    <property type="match status" value="1"/>
</dbReference>
<dbReference type="GO" id="GO:0043565">
    <property type="term" value="F:sequence-specific DNA binding"/>
    <property type="evidence" value="ECO:0007669"/>
    <property type="project" value="InterPro"/>
</dbReference>
<dbReference type="AlphaFoldDB" id="A0A0V8J4R5"/>
<dbReference type="OrthoDB" id="9771372at2"/>
<dbReference type="Gene3D" id="3.40.50.10660">
    <property type="entry name" value="PrpR receptor domain-like"/>
    <property type="match status" value="1"/>
</dbReference>
<dbReference type="GO" id="GO:0000156">
    <property type="term" value="F:phosphorelay response regulator activity"/>
    <property type="evidence" value="ECO:0007669"/>
    <property type="project" value="InterPro"/>
</dbReference>
<dbReference type="PRINTS" id="PR01590">
    <property type="entry name" value="HTHFIS"/>
</dbReference>
<dbReference type="GO" id="GO:0006355">
    <property type="term" value="P:regulation of DNA-templated transcription"/>
    <property type="evidence" value="ECO:0007669"/>
    <property type="project" value="InterPro"/>
</dbReference>
<dbReference type="InterPro" id="IPR009057">
    <property type="entry name" value="Homeodomain-like_sf"/>
</dbReference>
<evidence type="ECO:0000256" key="3">
    <source>
        <dbReference type="ARBA" id="ARBA00023015"/>
    </source>
</evidence>
<evidence type="ECO:0000313" key="6">
    <source>
        <dbReference type="EMBL" id="KSU81921.1"/>
    </source>
</evidence>
<keyword evidence="7" id="KW-1185">Reference proteome</keyword>
<keyword evidence="2" id="KW-0067">ATP-binding</keyword>
<proteinExistence type="predicted"/>
<dbReference type="Gene3D" id="3.40.50.300">
    <property type="entry name" value="P-loop containing nucleotide triphosphate hydrolases"/>
    <property type="match status" value="1"/>
</dbReference>
<dbReference type="InterPro" id="IPR058031">
    <property type="entry name" value="AAA_lid_NorR"/>
</dbReference>
<dbReference type="PANTHER" id="PTHR32071">
    <property type="entry name" value="TRANSCRIPTIONAL REGULATORY PROTEIN"/>
    <property type="match status" value="1"/>
</dbReference>
<dbReference type="InterPro" id="IPR027417">
    <property type="entry name" value="P-loop_NTPase"/>
</dbReference>
<evidence type="ECO:0000256" key="1">
    <source>
        <dbReference type="ARBA" id="ARBA00022741"/>
    </source>
</evidence>
<accession>A0A0V8J4R5</accession>